<gene>
    <name evidence="8" type="ORF">g.16518</name>
</gene>
<dbReference type="AlphaFoldDB" id="A0A1B6JVI3"/>
<accession>A0A1B6JVI3</accession>
<evidence type="ECO:0008006" key="9">
    <source>
        <dbReference type="Google" id="ProtNLM"/>
    </source>
</evidence>
<dbReference type="SUPFAM" id="SSF46689">
    <property type="entry name" value="Homeodomain-like"/>
    <property type="match status" value="2"/>
</dbReference>
<evidence type="ECO:0000256" key="1">
    <source>
        <dbReference type="ARBA" id="ARBA00004123"/>
    </source>
</evidence>
<evidence type="ECO:0000313" key="8">
    <source>
        <dbReference type="EMBL" id="JAT03183.1"/>
    </source>
</evidence>
<dbReference type="EMBL" id="GECU01004524">
    <property type="protein sequence ID" value="JAT03183.1"/>
    <property type="molecule type" value="Transcribed_RNA"/>
</dbReference>
<evidence type="ECO:0000256" key="4">
    <source>
        <dbReference type="ARBA" id="ARBA00023242"/>
    </source>
</evidence>
<name>A0A1B6JVI3_9HEMI</name>
<dbReference type="PROSITE" id="PS51253">
    <property type="entry name" value="HTH_CENPB"/>
    <property type="match status" value="1"/>
</dbReference>
<evidence type="ECO:0000259" key="6">
    <source>
        <dbReference type="PROSITE" id="PS50960"/>
    </source>
</evidence>
<feature type="domain" description="HTH CENPB-type" evidence="7">
    <location>
        <begin position="67"/>
        <end position="139"/>
    </location>
</feature>
<dbReference type="Gene3D" id="1.10.10.10">
    <property type="entry name" value="Winged helix-like DNA-binding domain superfamily/Winged helix DNA-binding domain"/>
    <property type="match status" value="1"/>
</dbReference>
<comment type="similarity">
    <text evidence="2">Belongs to the tigger transposable element derived protein family.</text>
</comment>
<dbReference type="Gene3D" id="3.30.420.10">
    <property type="entry name" value="Ribonuclease H-like superfamily/Ribonuclease H"/>
    <property type="match status" value="1"/>
</dbReference>
<evidence type="ECO:0000256" key="3">
    <source>
        <dbReference type="ARBA" id="ARBA00023125"/>
    </source>
</evidence>
<dbReference type="InterPro" id="IPR009057">
    <property type="entry name" value="Homeodomain-like_sf"/>
</dbReference>
<dbReference type="Pfam" id="PF03184">
    <property type="entry name" value="DDE_1"/>
    <property type="match status" value="1"/>
</dbReference>
<comment type="subcellular location">
    <subcellularLocation>
        <location evidence="1 5">Nucleus</location>
    </subcellularLocation>
</comment>
<dbReference type="GO" id="GO:0005634">
    <property type="term" value="C:nucleus"/>
    <property type="evidence" value="ECO:0007669"/>
    <property type="project" value="UniProtKB-SubCell"/>
</dbReference>
<proteinExistence type="inferred from homology"/>
<dbReference type="GO" id="GO:0003677">
    <property type="term" value="F:DNA binding"/>
    <property type="evidence" value="ECO:0007669"/>
    <property type="project" value="UniProtKB-UniRule"/>
</dbReference>
<dbReference type="PROSITE" id="PS50960">
    <property type="entry name" value="HTH_PSQ"/>
    <property type="match status" value="1"/>
</dbReference>
<dbReference type="Pfam" id="PF13384">
    <property type="entry name" value="HTH_23"/>
    <property type="match status" value="1"/>
</dbReference>
<dbReference type="InterPro" id="IPR050863">
    <property type="entry name" value="CenT-Element_Derived"/>
</dbReference>
<dbReference type="InterPro" id="IPR004875">
    <property type="entry name" value="DDE_SF_endonuclease_dom"/>
</dbReference>
<feature type="DNA-binding region" description="H-T-H motif" evidence="5">
    <location>
        <begin position="28"/>
        <end position="48"/>
    </location>
</feature>
<reference evidence="8" key="1">
    <citation type="submission" date="2015-11" db="EMBL/GenBank/DDBJ databases">
        <title>De novo transcriptome assembly of four potential Pierce s Disease insect vectors from Arizona vineyards.</title>
        <authorList>
            <person name="Tassone E.E."/>
        </authorList>
    </citation>
    <scope>NUCLEOTIDE SEQUENCE</scope>
</reference>
<dbReference type="PANTHER" id="PTHR19303:SF16">
    <property type="entry name" value="JERKY PROTEIN HOMOLOG-LIKE"/>
    <property type="match status" value="1"/>
</dbReference>
<evidence type="ECO:0000259" key="7">
    <source>
        <dbReference type="PROSITE" id="PS51253"/>
    </source>
</evidence>
<keyword evidence="4 5" id="KW-0539">Nucleus</keyword>
<dbReference type="Gene3D" id="1.10.10.60">
    <property type="entry name" value="Homeodomain-like"/>
    <property type="match status" value="1"/>
</dbReference>
<dbReference type="PANTHER" id="PTHR19303">
    <property type="entry name" value="TRANSPOSON"/>
    <property type="match status" value="1"/>
</dbReference>
<dbReference type="InterPro" id="IPR007889">
    <property type="entry name" value="HTH_Psq"/>
</dbReference>
<dbReference type="InterPro" id="IPR036388">
    <property type="entry name" value="WH-like_DNA-bd_sf"/>
</dbReference>
<dbReference type="InterPro" id="IPR006600">
    <property type="entry name" value="HTH_CenpB_DNA-bd_dom"/>
</dbReference>
<evidence type="ECO:0000256" key="5">
    <source>
        <dbReference type="PROSITE-ProRule" id="PRU00320"/>
    </source>
</evidence>
<organism evidence="8">
    <name type="scientific">Homalodisca liturata</name>
    <dbReference type="NCBI Taxonomy" id="320908"/>
    <lineage>
        <taxon>Eukaryota</taxon>
        <taxon>Metazoa</taxon>
        <taxon>Ecdysozoa</taxon>
        <taxon>Arthropoda</taxon>
        <taxon>Hexapoda</taxon>
        <taxon>Insecta</taxon>
        <taxon>Pterygota</taxon>
        <taxon>Neoptera</taxon>
        <taxon>Paraneoptera</taxon>
        <taxon>Hemiptera</taxon>
        <taxon>Auchenorrhyncha</taxon>
        <taxon>Membracoidea</taxon>
        <taxon>Cicadellidae</taxon>
        <taxon>Cicadellinae</taxon>
        <taxon>Proconiini</taxon>
        <taxon>Homalodisca</taxon>
    </lineage>
</organism>
<protein>
    <recommendedName>
        <fullName evidence="9">HTH CENPB-type domain-containing protein</fullName>
    </recommendedName>
</protein>
<dbReference type="SMART" id="SM00674">
    <property type="entry name" value="CENPB"/>
    <property type="match status" value="1"/>
</dbReference>
<keyword evidence="3 5" id="KW-0238">DNA-binding</keyword>
<dbReference type="Pfam" id="PF03221">
    <property type="entry name" value="HTH_Tnp_Tc5"/>
    <property type="match status" value="1"/>
</dbReference>
<feature type="domain" description="HTH psq-type" evidence="6">
    <location>
        <begin position="1"/>
        <end position="52"/>
    </location>
</feature>
<dbReference type="InterPro" id="IPR036397">
    <property type="entry name" value="RNaseH_sf"/>
</dbReference>
<evidence type="ECO:0000256" key="2">
    <source>
        <dbReference type="ARBA" id="ARBA00010881"/>
    </source>
</evidence>
<sequence length="547" mass="62890">MSEMRKRKYKSMEQRLQALERLDKGESVQSICKDLNVGKSTVNDWRRNRKSIEGFCTQIDTEKVLEKRCTLRKAKHELVEDALWLWFVQERRRGTPLSGPILKEKAMILHSKLQPEEAFVASDGWLSRWKKRHGVHFIGVCGEKLSANPTAATDFSARFLKIIDDENFCPEQIYNIDETGLSFKLLPRKTFATPQETSAPGFKTSKDRITVALCSNASGTHKLPLFVIGKAAKPRAFKNINMDALPVYYRSQKSAWMDTYLFREWFVCEFVPKVKKHLAKSKLPAKALLLLDNAPTHDEHLQCDDEKEIKLLFLPPNVTSLQQPMDQGVIECFKRKYRRKLLSEVLSKLETDDSLDLTKVLKSVNMKDVVYMSAKAYDEIPPSTFVKSWKKLWPNIEDSVDQNNTTADEPNNILDGEPDDNAALLHDLQQLPNCGPIVEEDVLEWINMEKELDNEVLNDDEIVECVIRQDNEMNNDADGAEIEEEDEENKMSHAEGKAALQLAATYIEQQKEATAVDVIFIKKWREFAHKKSLETKIQKKVTDYFKC</sequence>